<evidence type="ECO:0000259" key="1">
    <source>
        <dbReference type="Pfam" id="PF09347"/>
    </source>
</evidence>
<feature type="domain" description="DUF1989" evidence="1">
    <location>
        <begin position="29"/>
        <end position="200"/>
    </location>
</feature>
<dbReference type="Pfam" id="PF09347">
    <property type="entry name" value="DUF1989"/>
    <property type="match status" value="1"/>
</dbReference>
<dbReference type="RefSeq" id="WP_154381903.1">
    <property type="nucleotide sequence ID" value="NZ_WKJK01000017.1"/>
</dbReference>
<organism evidence="2 3">
    <name type="scientific">Duganella guangzhouensis</name>
    <dbReference type="NCBI Taxonomy" id="2666084"/>
    <lineage>
        <taxon>Bacteria</taxon>
        <taxon>Pseudomonadati</taxon>
        <taxon>Pseudomonadota</taxon>
        <taxon>Betaproteobacteria</taxon>
        <taxon>Burkholderiales</taxon>
        <taxon>Oxalobacteraceae</taxon>
        <taxon>Telluria group</taxon>
        <taxon>Duganella</taxon>
    </lineage>
</organism>
<comment type="caution">
    <text evidence="2">The sequence shown here is derived from an EMBL/GenBank/DDBJ whole genome shotgun (WGS) entry which is preliminary data.</text>
</comment>
<name>A0A6I2L5B0_9BURK</name>
<gene>
    <name evidence="2" type="ORF">GJ699_26085</name>
</gene>
<dbReference type="PANTHER" id="PTHR31527">
    <property type="entry name" value="RE64534P"/>
    <property type="match status" value="1"/>
</dbReference>
<dbReference type="PANTHER" id="PTHR31527:SF0">
    <property type="entry name" value="RE64534P"/>
    <property type="match status" value="1"/>
</dbReference>
<accession>A0A6I2L5B0</accession>
<dbReference type="InterPro" id="IPR017792">
    <property type="entry name" value="UAAP1"/>
</dbReference>
<dbReference type="AlphaFoldDB" id="A0A6I2L5B0"/>
<keyword evidence="3" id="KW-1185">Reference proteome</keyword>
<dbReference type="NCBIfam" id="TIGR03425">
    <property type="entry name" value="urea_degr_2"/>
    <property type="match status" value="1"/>
</dbReference>
<dbReference type="InterPro" id="IPR018959">
    <property type="entry name" value="DUF1989"/>
</dbReference>
<sequence>MIAFDNETAAQAALLAPDLDPARVLWTERFPGGAHWSYRARRGTTLRFIDVDGGANASVLLYRADERHERLNIPDTLKAQHTAHLSAGHVLYSDMGRILASVSRDTVGWHDPLCGVSDAAMVQQRYGSHRYQEHRNAMHRNGKDSLLVEMGKWGLGLRDFVPGVNLFSKVMVNSDGALRFVPGHSRAGALVELRCEMDVLVLISTAPHPLDPRADYAPGKVALVAWDSGTAGADDICRLSCAENGRGFQNTEIIYR</sequence>
<dbReference type="EMBL" id="WKJK01000017">
    <property type="protein sequence ID" value="MRW93465.1"/>
    <property type="molecule type" value="Genomic_DNA"/>
</dbReference>
<protein>
    <submittedName>
        <fullName evidence="2">DUF1989 domain-containing protein</fullName>
    </submittedName>
</protein>
<proteinExistence type="predicted"/>
<reference evidence="2 3" key="1">
    <citation type="submission" date="2019-11" db="EMBL/GenBank/DDBJ databases">
        <title>Novel species isolated from a subtropical stream in China.</title>
        <authorList>
            <person name="Lu H."/>
        </authorList>
    </citation>
    <scope>NUCLEOTIDE SEQUENCE [LARGE SCALE GENOMIC DNA]</scope>
    <source>
        <strain evidence="2 3">FT80W</strain>
    </source>
</reference>
<evidence type="ECO:0000313" key="3">
    <source>
        <dbReference type="Proteomes" id="UP000433309"/>
    </source>
</evidence>
<evidence type="ECO:0000313" key="2">
    <source>
        <dbReference type="EMBL" id="MRW93465.1"/>
    </source>
</evidence>
<dbReference type="Proteomes" id="UP000433309">
    <property type="component" value="Unassembled WGS sequence"/>
</dbReference>